<dbReference type="InterPro" id="IPR020846">
    <property type="entry name" value="MFS_dom"/>
</dbReference>
<feature type="region of interest" description="Disordered" evidence="6">
    <location>
        <begin position="60"/>
        <end position="104"/>
    </location>
</feature>
<dbReference type="Pfam" id="PF07690">
    <property type="entry name" value="MFS_1"/>
    <property type="match status" value="1"/>
</dbReference>
<feature type="transmembrane region" description="Helical" evidence="7">
    <location>
        <begin position="304"/>
        <end position="324"/>
    </location>
</feature>
<dbReference type="SUPFAM" id="SSF103473">
    <property type="entry name" value="MFS general substrate transporter"/>
    <property type="match status" value="1"/>
</dbReference>
<reference evidence="9" key="1">
    <citation type="submission" date="2025-02" db="EMBL/GenBank/DDBJ databases">
        <authorList>
            <consortium name="NCBI Genome Project"/>
        </authorList>
    </citation>
    <scope>NUCLEOTIDE SEQUENCE</scope>
</reference>
<dbReference type="PROSITE" id="PS50850">
    <property type="entry name" value="MFS"/>
    <property type="match status" value="1"/>
</dbReference>
<evidence type="ECO:0000313" key="9">
    <source>
        <dbReference type="RefSeq" id="XP_001388620.3"/>
    </source>
</evidence>
<dbReference type="InterPro" id="IPR036259">
    <property type="entry name" value="MFS_trans_sf"/>
</dbReference>
<dbReference type="GO" id="GO:0016020">
    <property type="term" value="C:membrane"/>
    <property type="evidence" value="ECO:0007669"/>
    <property type="project" value="UniProtKB-SubCell"/>
</dbReference>
<feature type="transmembrane region" description="Helical" evidence="7">
    <location>
        <begin position="330"/>
        <end position="355"/>
    </location>
</feature>
<feature type="transmembrane region" description="Helical" evidence="7">
    <location>
        <begin position="181"/>
        <end position="200"/>
    </location>
</feature>
<sequence>MFAQLKLLELLHYAVLESLLHKSRINKEGFRSLLVLKIPRSSLLYAMASATQTQEIEIGSPVSTTQNNTIGPDISTNSSTRKPPPTTVNNEQTTNSVPTANQTTNTINNKTTITCTMLSLCLSVLLSALDLTIITTAIPSIVGTFNSATGYTWIGGAYTLAYAAVTPIWGTVADIWGRKPVILIAMAVFLGGSLLCALAPSMDVLLAGRVFQGLGGSGMGIMVNIIISDLFSLRDRGLYLAITSLVWAVGSAVGPVLGGVFATKLSWRWCFWINLPIGAISFTVLLLYLHVPNPRTPLTTGLKAIDWTGILLIVGSALMILLALDLGDVVYPWSSATIICLIIFGILCMGLFGVNEYKLARNPVIPFWLFSSPTKAAPYIVFACNNYVFIGLAYYLPLYAQSVLGASALASGLYLLPLIVSCALAAAAAGVYMQQTGRYIPVMYIAQILLMIGTGLLIDLRFETSLTRLIIFQTLAGIGVGMNIEAPILAAQAATTVRDTAAVTATMGFVRSLATAIAVVVGGVVFQNEMTSANGALTDRLDGDGALAKEFNGDLAASNVERIGALEESEQIIVRETYFQALRMVWVMYVAFAGLASVITLFVRAHDLRRENEGAVLGVERGRGDSRLEEPGSEVTVEVEMEAEDRTFRLALARLSRSGATLKALSGNNMDQIPFLMK</sequence>
<feature type="transmembrane region" description="Helical" evidence="7">
    <location>
        <begin position="206"/>
        <end position="227"/>
    </location>
</feature>
<feature type="transmembrane region" description="Helical" evidence="7">
    <location>
        <begin position="239"/>
        <end position="261"/>
    </location>
</feature>
<keyword evidence="4 7" id="KW-1133">Transmembrane helix</keyword>
<comment type="subcellular location">
    <subcellularLocation>
        <location evidence="1">Membrane</location>
        <topology evidence="1">Multi-pass membrane protein</topology>
    </subcellularLocation>
</comment>
<feature type="transmembrane region" description="Helical" evidence="7">
    <location>
        <begin position="376"/>
        <end position="396"/>
    </location>
</feature>
<dbReference type="PANTHER" id="PTHR23501:SF102">
    <property type="entry name" value="DRUG TRANSPORTER, PUTATIVE (AFU_ORTHOLOGUE AFUA_3G08530)-RELATED"/>
    <property type="match status" value="1"/>
</dbReference>
<feature type="compositionally biased region" description="Polar residues" evidence="6">
    <location>
        <begin position="60"/>
        <end position="98"/>
    </location>
</feature>
<keyword evidence="3 7" id="KW-0812">Transmembrane</keyword>
<feature type="transmembrane region" description="Helical" evidence="7">
    <location>
        <begin position="470"/>
        <end position="490"/>
    </location>
</feature>
<evidence type="ECO:0000256" key="1">
    <source>
        <dbReference type="ARBA" id="ARBA00004141"/>
    </source>
</evidence>
<dbReference type="RefSeq" id="XP_001388620.3">
    <property type="nucleotide sequence ID" value="XM_001388583.3"/>
</dbReference>
<feature type="transmembrane region" description="Helical" evidence="7">
    <location>
        <begin position="150"/>
        <end position="169"/>
    </location>
</feature>
<feature type="domain" description="Major facilitator superfamily (MFS) profile" evidence="8">
    <location>
        <begin position="116"/>
        <end position="608"/>
    </location>
</feature>
<feature type="transmembrane region" description="Helical" evidence="7">
    <location>
        <begin position="502"/>
        <end position="526"/>
    </location>
</feature>
<dbReference type="PANTHER" id="PTHR23501">
    <property type="entry name" value="MAJOR FACILITATOR SUPERFAMILY"/>
    <property type="match status" value="1"/>
</dbReference>
<evidence type="ECO:0000256" key="3">
    <source>
        <dbReference type="ARBA" id="ARBA00022692"/>
    </source>
</evidence>
<accession>A0AAJ6QA31</accession>
<dbReference type="GeneID" id="4977368"/>
<dbReference type="InterPro" id="IPR011701">
    <property type="entry name" value="MFS"/>
</dbReference>
<reference evidence="9" key="2">
    <citation type="submission" date="2025-08" db="UniProtKB">
        <authorList>
            <consortium name="RefSeq"/>
        </authorList>
    </citation>
    <scope>IDENTIFICATION</scope>
</reference>
<evidence type="ECO:0000259" key="8">
    <source>
        <dbReference type="PROSITE" id="PS50850"/>
    </source>
</evidence>
<feature type="transmembrane region" description="Helical" evidence="7">
    <location>
        <begin position="439"/>
        <end position="458"/>
    </location>
</feature>
<feature type="transmembrane region" description="Helical" evidence="7">
    <location>
        <begin position="408"/>
        <end position="432"/>
    </location>
</feature>
<organism evidence="9">
    <name type="scientific">Aspergillus niger</name>
    <dbReference type="NCBI Taxonomy" id="5061"/>
    <lineage>
        <taxon>Eukaryota</taxon>
        <taxon>Fungi</taxon>
        <taxon>Dikarya</taxon>
        <taxon>Ascomycota</taxon>
        <taxon>Pezizomycotina</taxon>
        <taxon>Eurotiomycetes</taxon>
        <taxon>Eurotiomycetidae</taxon>
        <taxon>Eurotiales</taxon>
        <taxon>Aspergillaceae</taxon>
        <taxon>Aspergillus</taxon>
        <taxon>Aspergillus subgen. Circumdati</taxon>
    </lineage>
</organism>
<dbReference type="Gene3D" id="1.20.1250.20">
    <property type="entry name" value="MFS general substrate transporter like domains"/>
    <property type="match status" value="1"/>
</dbReference>
<name>A0AAJ6QA31_ASPNG</name>
<dbReference type="PRINTS" id="PR01036">
    <property type="entry name" value="TCRTETB"/>
</dbReference>
<dbReference type="VEuPathDB" id="FungiDB:An01g01810"/>
<feature type="transmembrane region" description="Helical" evidence="7">
    <location>
        <begin position="584"/>
        <end position="603"/>
    </location>
</feature>
<dbReference type="CDD" id="cd17502">
    <property type="entry name" value="MFS_Azr1_MDR_like"/>
    <property type="match status" value="1"/>
</dbReference>
<evidence type="ECO:0000256" key="4">
    <source>
        <dbReference type="ARBA" id="ARBA00022989"/>
    </source>
</evidence>
<dbReference type="FunFam" id="1.20.1720.10:FF:000014">
    <property type="entry name" value="MFS drug transporter, putative"/>
    <property type="match status" value="1"/>
</dbReference>
<comment type="similarity">
    <text evidence="2">Belongs to the major facilitator superfamily. TCR/Tet family.</text>
</comment>
<feature type="transmembrane region" description="Helical" evidence="7">
    <location>
        <begin position="273"/>
        <end position="292"/>
    </location>
</feature>
<feature type="transmembrane region" description="Helical" evidence="7">
    <location>
        <begin position="117"/>
        <end position="138"/>
    </location>
</feature>
<evidence type="ECO:0000256" key="5">
    <source>
        <dbReference type="ARBA" id="ARBA00023136"/>
    </source>
</evidence>
<dbReference type="AlphaFoldDB" id="A0AAJ6QA31"/>
<evidence type="ECO:0000256" key="2">
    <source>
        <dbReference type="ARBA" id="ARBA00007520"/>
    </source>
</evidence>
<proteinExistence type="inferred from homology"/>
<protein>
    <recommendedName>
        <fullName evidence="8">Major facilitator superfamily (MFS) profile domain-containing protein</fullName>
    </recommendedName>
</protein>
<evidence type="ECO:0000256" key="6">
    <source>
        <dbReference type="SAM" id="MobiDB-lite"/>
    </source>
</evidence>
<dbReference type="Gene3D" id="1.20.1720.10">
    <property type="entry name" value="Multidrug resistance protein D"/>
    <property type="match status" value="1"/>
</dbReference>
<evidence type="ECO:0000256" key="7">
    <source>
        <dbReference type="SAM" id="Phobius"/>
    </source>
</evidence>
<dbReference type="KEGG" id="ang:An01g01810"/>
<keyword evidence="5 7" id="KW-0472">Membrane</keyword>
<gene>
    <name evidence="9" type="ORF">An01g01810</name>
</gene>